<name>A0A450U786_9GAMM</name>
<feature type="compositionally biased region" description="Basic and acidic residues" evidence="1">
    <location>
        <begin position="299"/>
        <end position="312"/>
    </location>
</feature>
<organism evidence="3">
    <name type="scientific">Candidatus Kentrum sp. LFY</name>
    <dbReference type="NCBI Taxonomy" id="2126342"/>
    <lineage>
        <taxon>Bacteria</taxon>
        <taxon>Pseudomonadati</taxon>
        <taxon>Pseudomonadota</taxon>
        <taxon>Gammaproteobacteria</taxon>
        <taxon>Candidatus Kentrum</taxon>
    </lineage>
</organism>
<feature type="region of interest" description="Disordered" evidence="1">
    <location>
        <begin position="299"/>
        <end position="364"/>
    </location>
</feature>
<feature type="compositionally biased region" description="Basic and acidic residues" evidence="1">
    <location>
        <begin position="329"/>
        <end position="364"/>
    </location>
</feature>
<dbReference type="Pfam" id="PF14238">
    <property type="entry name" value="DUF4340"/>
    <property type="match status" value="1"/>
</dbReference>
<dbReference type="EMBL" id="CAADFF010000007">
    <property type="protein sequence ID" value="VFJ87534.1"/>
    <property type="molecule type" value="Genomic_DNA"/>
</dbReference>
<dbReference type="InterPro" id="IPR025641">
    <property type="entry name" value="DUF4340"/>
</dbReference>
<sequence>MRKSNSFLILALVTVVVVMATIYVQRESGKAAVEEGFLFPDLSEKLDRTAQVRISKGVSVVELHRQGKDAWSVRDRADHPANLAKIYELLLGTAGLERLEQKTRNPERYARLGLAETANGDEQGAMRVVMQDEQGVTLADYFIGKRSTAKGRRARDEMYVRIQDDPVVWLVEGILPYGIETTDWLRGEILTLDEKRIRGVRITHPDGEEVIVGRDDREATDYRLIGLPQSAKPRSYLVNGIASDMAKLRLQDVRSIEDIDLSDGKRGTKIRLTTFDGMHITMKTWQFGQDTLARFDAGFDPKLIEPDPEKPQAAEGDTPIAADSGNENDAAKKETGKNQKEPEGISSVEAKRHDRESVEKEVDTLSERWRDWAYILPQYRLNNLTKRMDDLIEKTAESDAP</sequence>
<gene>
    <name evidence="3" type="ORF">BECKLFY1418B_GA0070995_100730</name>
</gene>
<proteinExistence type="predicted"/>
<protein>
    <recommendedName>
        <fullName evidence="2">DUF4340 domain-containing protein</fullName>
    </recommendedName>
</protein>
<evidence type="ECO:0000313" key="3">
    <source>
        <dbReference type="EMBL" id="VFJ87534.1"/>
    </source>
</evidence>
<evidence type="ECO:0000259" key="2">
    <source>
        <dbReference type="Pfam" id="PF14238"/>
    </source>
</evidence>
<dbReference type="AlphaFoldDB" id="A0A450U786"/>
<accession>A0A450U786</accession>
<reference evidence="3" key="1">
    <citation type="submission" date="2019-02" db="EMBL/GenBank/DDBJ databases">
        <authorList>
            <person name="Gruber-Vodicka R. H."/>
            <person name="Seah K. B. B."/>
        </authorList>
    </citation>
    <scope>NUCLEOTIDE SEQUENCE</scope>
    <source>
        <strain evidence="3">BECK_M7</strain>
    </source>
</reference>
<feature type="domain" description="DUF4340" evidence="2">
    <location>
        <begin position="71"/>
        <end position="254"/>
    </location>
</feature>
<evidence type="ECO:0000256" key="1">
    <source>
        <dbReference type="SAM" id="MobiDB-lite"/>
    </source>
</evidence>